<dbReference type="InterPro" id="IPR022771">
    <property type="entry name" value="WAPL_C"/>
</dbReference>
<feature type="compositionally biased region" description="Polar residues" evidence="2">
    <location>
        <begin position="836"/>
        <end position="858"/>
    </location>
</feature>
<dbReference type="FunFam" id="1.25.10.10:FF:000374">
    <property type="entry name" value="Protein wings apart-like"/>
    <property type="match status" value="1"/>
</dbReference>
<accession>A0A182XY50</accession>
<proteinExistence type="inferred from homology"/>
<organism evidence="3 4">
    <name type="scientific">Anopheles stephensi</name>
    <name type="common">Indo-Pakistan malaria mosquito</name>
    <dbReference type="NCBI Taxonomy" id="30069"/>
    <lineage>
        <taxon>Eukaryota</taxon>
        <taxon>Metazoa</taxon>
        <taxon>Ecdysozoa</taxon>
        <taxon>Arthropoda</taxon>
        <taxon>Hexapoda</taxon>
        <taxon>Insecta</taxon>
        <taxon>Pterygota</taxon>
        <taxon>Neoptera</taxon>
        <taxon>Endopterygota</taxon>
        <taxon>Diptera</taxon>
        <taxon>Nematocera</taxon>
        <taxon>Culicoidea</taxon>
        <taxon>Culicidae</taxon>
        <taxon>Anophelinae</taxon>
        <taxon>Anopheles</taxon>
    </lineage>
</organism>
<evidence type="ECO:0000256" key="2">
    <source>
        <dbReference type="SAM" id="MobiDB-lite"/>
    </source>
</evidence>
<reference evidence="3" key="2">
    <citation type="submission" date="2020-05" db="UniProtKB">
        <authorList>
            <consortium name="EnsemblMetazoa"/>
        </authorList>
    </citation>
    <scope>IDENTIFICATION</scope>
    <source>
        <strain evidence="3">Indian</strain>
    </source>
</reference>
<feature type="compositionally biased region" description="Polar residues" evidence="2">
    <location>
        <begin position="688"/>
        <end position="700"/>
    </location>
</feature>
<dbReference type="InterPro" id="IPR012502">
    <property type="entry name" value="WAPL_dom"/>
</dbReference>
<feature type="compositionally biased region" description="Low complexity" evidence="2">
    <location>
        <begin position="218"/>
        <end position="245"/>
    </location>
</feature>
<dbReference type="EnsemblMetazoa" id="ASTEI01136-RA">
    <property type="protein sequence ID" value="ASTEI01136-PA"/>
    <property type="gene ID" value="ASTEI01136"/>
</dbReference>
<protein>
    <submittedName>
        <fullName evidence="3">WAPL domain-containing protein</fullName>
    </submittedName>
</protein>
<dbReference type="PROSITE" id="PS51271">
    <property type="entry name" value="WAPL"/>
    <property type="match status" value="1"/>
</dbReference>
<feature type="compositionally biased region" description="Acidic residues" evidence="2">
    <location>
        <begin position="453"/>
        <end position="462"/>
    </location>
</feature>
<feature type="region of interest" description="Disordered" evidence="2">
    <location>
        <begin position="97"/>
        <end position="180"/>
    </location>
</feature>
<feature type="compositionally biased region" description="Pro residues" evidence="2">
    <location>
        <begin position="506"/>
        <end position="517"/>
    </location>
</feature>
<dbReference type="InterPro" id="IPR011989">
    <property type="entry name" value="ARM-like"/>
</dbReference>
<feature type="compositionally biased region" description="Low complexity" evidence="2">
    <location>
        <begin position="623"/>
        <end position="643"/>
    </location>
</feature>
<evidence type="ECO:0000256" key="1">
    <source>
        <dbReference type="ARBA" id="ARBA00006854"/>
    </source>
</evidence>
<sequence length="1863" mass="198965">MSKWNKTQGVVVPLESLLKERRKENCPAPRRSAGLVGRWGITSFTSIRSRSYVAEYNNVELKDATGLDLGTGDSPDSVVNLLGSNNTETVRPRKFFKSRNIIPPPPPPPPVPNEHLDHSPYGANAGGHGYGAGTSDPWNQANVTTTPPQQQQFYQPLSAAAATPQFSPTGPQSANVGLLPGGPVGDGMGYVLQQQQQQLLNTIPVTKEKKSGRKKKSVATAATVASVEPSLDTAATPARKPAAGKAPKKEKKEKRTKKNKKDPTAGELEQEQPKRNSSRIRNRVVNYNEDEDSNDYERSVVGRTTVTNNHHQSAPLSTPEYGILAPPADPSFAGVLDQQQQVQQFHQDSPVPNAAAPYHPMVQRPVSSSSSPAGGYHSGGEGRYGAKPSTTVTTPLPSPSEHRPILLRISKGTSMLISTDSEEVSTNNSTPPTTTTNHQHYNQQQQEQQPEQQPEDDDEDYDGNLPPRTLLAEQGPTTTNLDNAVDYLKQYPHQYNAPGETFSHATPPPPPPPPPPASSGEGGDTTPTEVQPVPVPKSELKIKISLGGKPLISSTTSSSSSGGGAGSTTPNSVGGGGKGTKSSSKYNFKKRAIEREKARSSHLSSKRSKADNSDGEQQHQQNSAVITTTTAATTVQPVSSSTVSREKPVGVPTLTRPSFPLPGTDTYEVFRTLSSLSGGDDFDSQSSILGSASSDNNTPKHTLAPGEDCQIIHSRGSSDCGSDLELSQNSSTAAAPPSDVYSESENTQDNNQQQQQAAAAHHQPSRATVVASTLSLASCTAAPSAAFVSEAVPPADLFQPQQQPQPSSVERVEVLKLNLKNVTHGARVTRNKMKHSSNLVDEQPPTQSHEQDSQSSPAKQLLLRVGRTGRNRSAAAAASNNNNNVVRGSAVSEKRTRKQPEPLAIRDDTGEEQIMTETPPANPSPTQLETVLNLQTVVPTTTEAPSAVVSSAIASEAAAAGHKLNAARQYSRRKKNVIPPDYLGEASSTGVTEDTSAGSKIDSSSGAAGGECDQDQPMSLLQNGNSMAAELQVTSCTTTTRTSPTPLPQEVTLAAPAAVVQPQPPVAGPPPPMRLVLQKKGTIFKSRPMVGSSDGATDTKKRHVYKHKWDNDHGNGMMMDRDEQGAIIAGGGGGGAVGTNADTANSLAGSGGTVAGSNAAGTVGGVGSGKTAVDLTSLCYTSDGGCGMEGMEGVDLEGGSAGLVGSASGGAGISSAAQLDYDGNFFDNDGPAAMPPRSKRLKTFAPCSNATGAGGSTGQGVGFGMGGGSAGGGGAAGFGSVHYHHHNRMQVNAGDEYDGGVADAFGDEPNGGDDEYGGAGGRTRQAKPFYTIVRNVKNSHQMQEIGEFQEMDDDVDYILSALHPDNPISTRCLSALQLATKCMKPAFKMHVRAHGVVTRFFRALSDAHEDPSLGLCTAAIMYVFSQDKLNMDLDRDSLELMLNLLDTDHKLDGTAQQQQGQLQKNRQRVKELCEEIKGAGKGKHIDTDRVTAGSLAMESLLSLTSQRAGEWFKDELRNLGGIEHLIKTVAECYEQVPGRASDWTEQDVAKLRKIERCLRVLNNVSLFNFQNQRFLLEHRGGLLVQILVRLYRQVDRDLMHYPTDDATPKESIGVLLRELLQPMLHMLITLTHAFNDEAQGAHLVGKQPDVINITMHLLLRISEYVPQRCVFDLHLLALTLLLHLARPSQHNCQQVLSYTDSETKRGGIKALVEYFEQQEEMASHAEAKTNAILETPARTVDAEDAETKLIQKAEHHMEHTYMGSHVCMLICQLVMGEPGYEQVARMHLKNNNFKRMVAALTRYYEFLNLTTNADAESTAHKRQTKEAIDYLGQLDGCEASGVVRPGTTAGTADPTAAAATFCE</sequence>
<feature type="region of interest" description="Disordered" evidence="2">
    <location>
        <begin position="203"/>
        <end position="297"/>
    </location>
</feature>
<feature type="compositionally biased region" description="Basic residues" evidence="2">
    <location>
        <begin position="246"/>
        <end position="260"/>
    </location>
</feature>
<dbReference type="VEuPathDB" id="VectorBase:ASTE005431"/>
<feature type="compositionally biased region" description="Polar residues" evidence="2">
    <location>
        <begin position="741"/>
        <end position="751"/>
    </location>
</feature>
<evidence type="ECO:0000313" key="4">
    <source>
        <dbReference type="Proteomes" id="UP000076408"/>
    </source>
</evidence>
<feature type="compositionally biased region" description="Low complexity" evidence="2">
    <location>
        <begin position="144"/>
        <end position="156"/>
    </location>
</feature>
<dbReference type="Proteomes" id="UP000076408">
    <property type="component" value="Unassembled WGS sequence"/>
</dbReference>
<dbReference type="OMA" id="DHDPNDM"/>
<comment type="similarity">
    <text evidence="1">Belongs to the WAPL family.</text>
</comment>
<feature type="compositionally biased region" description="Polar residues" evidence="2">
    <location>
        <begin position="986"/>
        <end position="1006"/>
    </location>
</feature>
<dbReference type="VEuPathDB" id="VectorBase:ASTEI20_042790"/>
<dbReference type="SUPFAM" id="SSF48371">
    <property type="entry name" value="ARM repeat"/>
    <property type="match status" value="1"/>
</dbReference>
<dbReference type="InterPro" id="IPR039874">
    <property type="entry name" value="WAPL"/>
</dbReference>
<dbReference type="PANTHER" id="PTHR22100:SF13">
    <property type="entry name" value="WINGS APART-LIKE PROTEIN HOMOLOG"/>
    <property type="match status" value="1"/>
</dbReference>
<feature type="region of interest" description="Disordered" evidence="2">
    <location>
        <begin position="871"/>
        <end position="927"/>
    </location>
</feature>
<feature type="region of interest" description="Disordered" evidence="2">
    <location>
        <begin position="978"/>
        <end position="1020"/>
    </location>
</feature>
<feature type="compositionally biased region" description="Low complexity" evidence="2">
    <location>
        <begin position="425"/>
        <end position="452"/>
    </location>
</feature>
<keyword evidence="4" id="KW-1185">Reference proteome</keyword>
<feature type="region of interest" description="Disordered" evidence="2">
    <location>
        <begin position="362"/>
        <end position="404"/>
    </location>
</feature>
<reference evidence="4" key="1">
    <citation type="journal article" date="2014" name="Genome Biol.">
        <title>Genome analysis of a major urban malaria vector mosquito, Anopheles stephensi.</title>
        <authorList>
            <person name="Jiang X."/>
            <person name="Peery A."/>
            <person name="Hall A.B."/>
            <person name="Sharma A."/>
            <person name="Chen X.G."/>
            <person name="Waterhouse R.M."/>
            <person name="Komissarov A."/>
            <person name="Riehle M.M."/>
            <person name="Shouche Y."/>
            <person name="Sharakhova M.V."/>
            <person name="Lawson D."/>
            <person name="Pakpour N."/>
            <person name="Arensburger P."/>
            <person name="Davidson V.L."/>
            <person name="Eiglmeier K."/>
            <person name="Emrich S."/>
            <person name="George P."/>
            <person name="Kennedy R.C."/>
            <person name="Mane S.P."/>
            <person name="Maslen G."/>
            <person name="Oringanje C."/>
            <person name="Qi Y."/>
            <person name="Settlage R."/>
            <person name="Tojo M."/>
            <person name="Tubio J.M."/>
            <person name="Unger M.F."/>
            <person name="Wang B."/>
            <person name="Vernick K.D."/>
            <person name="Ribeiro J.M."/>
            <person name="James A.A."/>
            <person name="Michel K."/>
            <person name="Riehle M.A."/>
            <person name="Luckhart S."/>
            <person name="Sharakhov I.V."/>
            <person name="Tu Z."/>
        </authorList>
    </citation>
    <scope>NUCLEOTIDE SEQUENCE [LARGE SCALE GENOMIC DNA]</scope>
    <source>
        <strain evidence="4">Indian</strain>
    </source>
</reference>
<dbReference type="InterPro" id="IPR016024">
    <property type="entry name" value="ARM-type_fold"/>
</dbReference>
<feature type="region of interest" description="Disordered" evidence="2">
    <location>
        <begin position="419"/>
        <end position="480"/>
    </location>
</feature>
<feature type="region of interest" description="Disordered" evidence="2">
    <location>
        <begin position="494"/>
        <end position="773"/>
    </location>
</feature>
<feature type="compositionally biased region" description="Polar residues" evidence="2">
    <location>
        <begin position="715"/>
        <end position="733"/>
    </location>
</feature>
<feature type="compositionally biased region" description="Polar residues" evidence="2">
    <location>
        <begin position="164"/>
        <end position="175"/>
    </location>
</feature>
<feature type="compositionally biased region" description="Low complexity" evidence="2">
    <location>
        <begin position="673"/>
        <end position="687"/>
    </location>
</feature>
<dbReference type="STRING" id="30069.A0A182XY50"/>
<feature type="region of interest" description="Disordered" evidence="2">
    <location>
        <begin position="825"/>
        <end position="858"/>
    </location>
</feature>
<dbReference type="PANTHER" id="PTHR22100">
    <property type="entry name" value="WINGS APART-LIKE PROTEIN HOMOLOG"/>
    <property type="match status" value="1"/>
</dbReference>
<feature type="compositionally biased region" description="Basic and acidic residues" evidence="2">
    <location>
        <begin position="892"/>
        <end position="908"/>
    </location>
</feature>
<dbReference type="Gene3D" id="1.25.10.10">
    <property type="entry name" value="Leucine-rich Repeat Variant"/>
    <property type="match status" value="1"/>
</dbReference>
<dbReference type="Pfam" id="PF07814">
    <property type="entry name" value="WAPL"/>
    <property type="match status" value="1"/>
</dbReference>
<name>A0A182XY50_ANOST</name>
<feature type="compositionally biased region" description="Low complexity" evidence="2">
    <location>
        <begin position="752"/>
        <end position="762"/>
    </location>
</feature>
<feature type="compositionally biased region" description="Low complexity" evidence="2">
    <location>
        <begin position="871"/>
        <end position="891"/>
    </location>
</feature>
<feature type="compositionally biased region" description="Pro residues" evidence="2">
    <location>
        <begin position="102"/>
        <end position="112"/>
    </location>
</feature>
<evidence type="ECO:0000313" key="3">
    <source>
        <dbReference type="EnsemblMetazoa" id="ASTEI01136-PA"/>
    </source>
</evidence>
<dbReference type="VEuPathDB" id="VectorBase:ASTEI01136"/>